<dbReference type="GO" id="GO:0005840">
    <property type="term" value="C:ribosome"/>
    <property type="evidence" value="ECO:0007669"/>
    <property type="project" value="UniProtKB-KW"/>
</dbReference>
<dbReference type="RefSeq" id="YP_009478238.1">
    <property type="nucleotide sequence ID" value="NC_037478.1"/>
</dbReference>
<keyword evidence="5" id="KW-0934">Plastid</keyword>
<dbReference type="InterPro" id="IPR012677">
    <property type="entry name" value="Nucleotide-bd_a/b_plait_sf"/>
</dbReference>
<geneLocation type="chloroplast" evidence="5"/>
<reference evidence="5" key="1">
    <citation type="journal article" date="2018" name="Am. J. Bot.">
        <title>A novel chloroplast gene reported for flagellate plants.</title>
        <authorList>
            <person name="Song M."/>
            <person name="Kuo L.-Y."/>
            <person name="Huiet L."/>
            <person name="Pryer K.M."/>
            <person name="Rothfels C.J."/>
            <person name="Li F.-W."/>
        </authorList>
    </citation>
    <scope>NUCLEOTIDE SEQUENCE</scope>
</reference>
<comment type="subcellular location">
    <subcellularLocation>
        <location evidence="4">Plastid</location>
        <location evidence="4">Chloroplast</location>
    </subcellularLocation>
</comment>
<evidence type="ECO:0000256" key="2">
    <source>
        <dbReference type="ARBA" id="ARBA00022980"/>
    </source>
</evidence>
<protein>
    <recommendedName>
        <fullName evidence="4">Large ribosomal subunit protein uL23c</fullName>
    </recommendedName>
</protein>
<comment type="subunit">
    <text evidence="4">Part of the 50S ribosomal subunit.</text>
</comment>
<evidence type="ECO:0000256" key="3">
    <source>
        <dbReference type="ARBA" id="ARBA00023274"/>
    </source>
</evidence>
<dbReference type="InterPro" id="IPR013025">
    <property type="entry name" value="Ribosomal_uL23-like"/>
</dbReference>
<dbReference type="Gene3D" id="3.30.70.330">
    <property type="match status" value="1"/>
</dbReference>
<keyword evidence="5" id="KW-0150">Chloroplast</keyword>
<dbReference type="PANTHER" id="PTHR11620">
    <property type="entry name" value="60S RIBOSOMAL PROTEIN L23A"/>
    <property type="match status" value="1"/>
</dbReference>
<keyword evidence="4" id="KW-0694">RNA-binding</keyword>
<proteinExistence type="inferred from homology"/>
<keyword evidence="2 4" id="KW-0689">Ribosomal protein</keyword>
<dbReference type="GO" id="GO:0003735">
    <property type="term" value="F:structural constituent of ribosome"/>
    <property type="evidence" value="ECO:0007669"/>
    <property type="project" value="InterPro"/>
</dbReference>
<dbReference type="GO" id="GO:0006412">
    <property type="term" value="P:translation"/>
    <property type="evidence" value="ECO:0007669"/>
    <property type="project" value="UniProtKB-UniRule"/>
</dbReference>
<dbReference type="GO" id="GO:0019843">
    <property type="term" value="F:rRNA binding"/>
    <property type="evidence" value="ECO:0007669"/>
    <property type="project" value="UniProtKB-UniRule"/>
</dbReference>
<dbReference type="GeneID" id="37278249"/>
<dbReference type="Pfam" id="PF00276">
    <property type="entry name" value="Ribosomal_L23"/>
    <property type="match status" value="1"/>
</dbReference>
<dbReference type="AlphaFoldDB" id="A0A2P1MBF0"/>
<keyword evidence="3 4" id="KW-0687">Ribonucleoprotein</keyword>
<keyword evidence="4" id="KW-0699">rRNA-binding</keyword>
<dbReference type="InterPro" id="IPR012678">
    <property type="entry name" value="Ribosomal_uL23/eL15/eS24_sf"/>
</dbReference>
<comment type="similarity">
    <text evidence="1 4">Belongs to the universal ribosomal protein uL23 family.</text>
</comment>
<dbReference type="GO" id="GO:1990904">
    <property type="term" value="C:ribonucleoprotein complex"/>
    <property type="evidence" value="ECO:0007669"/>
    <property type="project" value="UniProtKB-KW"/>
</dbReference>
<dbReference type="GO" id="GO:0009507">
    <property type="term" value="C:chloroplast"/>
    <property type="evidence" value="ECO:0007669"/>
    <property type="project" value="UniProtKB-SubCell"/>
</dbReference>
<name>A0A2P1MBF0_9MONI</name>
<dbReference type="SUPFAM" id="SSF54189">
    <property type="entry name" value="Ribosomal proteins S24e, L23 and L15e"/>
    <property type="match status" value="1"/>
</dbReference>
<dbReference type="HAMAP" id="MF_01369_B">
    <property type="entry name" value="Ribosomal_uL23_B"/>
    <property type="match status" value="1"/>
</dbReference>
<evidence type="ECO:0000313" key="5">
    <source>
        <dbReference type="EMBL" id="AVP32698.1"/>
    </source>
</evidence>
<comment type="function">
    <text evidence="4">Binds to 23S rRNA.</text>
</comment>
<organism evidence="5">
    <name type="scientific">Adiantum shastense</name>
    <dbReference type="NCBI Taxonomy" id="2052490"/>
    <lineage>
        <taxon>Eukaryota</taxon>
        <taxon>Viridiplantae</taxon>
        <taxon>Streptophyta</taxon>
        <taxon>Embryophyta</taxon>
        <taxon>Tracheophyta</taxon>
        <taxon>Polypodiopsida</taxon>
        <taxon>Polypodiidae</taxon>
        <taxon>Polypodiales</taxon>
        <taxon>Pteridineae</taxon>
        <taxon>Pteridaceae</taxon>
        <taxon>Vittarioideae</taxon>
        <taxon>Adiantum</taxon>
    </lineage>
</organism>
<evidence type="ECO:0000256" key="1">
    <source>
        <dbReference type="ARBA" id="ARBA00006700"/>
    </source>
</evidence>
<dbReference type="EMBL" id="MG432483">
    <property type="protein sequence ID" value="AVP32698.1"/>
    <property type="molecule type" value="Genomic_DNA"/>
</dbReference>
<evidence type="ECO:0000256" key="4">
    <source>
        <dbReference type="HAMAP-Rule" id="MF_01369"/>
    </source>
</evidence>
<gene>
    <name evidence="4 5" type="primary">rpl23</name>
</gene>
<accession>A0A2P1MBF0</accession>
<sequence>MDKLGNQVVTGKSIRLLQQNQYTFQVDSKLTKTEMKNWVEQFFDVEVGGINSSRVTSKSRRRGIKSNLNYMSRKKMIVRLRKNYFIPLFLSQT</sequence>